<accession>A0A8X6J434</accession>
<dbReference type="Proteomes" id="UP000886998">
    <property type="component" value="Unassembled WGS sequence"/>
</dbReference>
<gene>
    <name evidence="1" type="ORF">TNIN_288301</name>
</gene>
<comment type="caution">
    <text evidence="1">The sequence shown here is derived from an EMBL/GenBank/DDBJ whole genome shotgun (WGS) entry which is preliminary data.</text>
</comment>
<organism evidence="1 2">
    <name type="scientific">Trichonephila inaurata madagascariensis</name>
    <dbReference type="NCBI Taxonomy" id="2747483"/>
    <lineage>
        <taxon>Eukaryota</taxon>
        <taxon>Metazoa</taxon>
        <taxon>Ecdysozoa</taxon>
        <taxon>Arthropoda</taxon>
        <taxon>Chelicerata</taxon>
        <taxon>Arachnida</taxon>
        <taxon>Araneae</taxon>
        <taxon>Araneomorphae</taxon>
        <taxon>Entelegynae</taxon>
        <taxon>Araneoidea</taxon>
        <taxon>Nephilidae</taxon>
        <taxon>Trichonephila</taxon>
        <taxon>Trichonephila inaurata</taxon>
    </lineage>
</organism>
<evidence type="ECO:0000313" key="1">
    <source>
        <dbReference type="EMBL" id="GFS32935.1"/>
    </source>
</evidence>
<protein>
    <submittedName>
        <fullName evidence="1">Uncharacterized protein</fullName>
    </submittedName>
</protein>
<name>A0A8X6J434_9ARAC</name>
<keyword evidence="2" id="KW-1185">Reference proteome</keyword>
<dbReference type="EMBL" id="BMAV01024404">
    <property type="protein sequence ID" value="GFS32935.1"/>
    <property type="molecule type" value="Genomic_DNA"/>
</dbReference>
<sequence length="135" mass="15180">MLEIEKSIPSPTPETTQKLEDDLKSLDVTINLLEGKMTEFLPCPIALCTHNYKFKAVKRPADLVIRLAKFTAKTNKNLNPIKTDFVFPRKTVKNVPVKNNEQISTNNSFAALNTANKDAEDVTLVQYKLNPFLCA</sequence>
<reference evidence="1" key="1">
    <citation type="submission" date="2020-08" db="EMBL/GenBank/DDBJ databases">
        <title>Multicomponent nature underlies the extraordinary mechanical properties of spider dragline silk.</title>
        <authorList>
            <person name="Kono N."/>
            <person name="Nakamura H."/>
            <person name="Mori M."/>
            <person name="Yoshida Y."/>
            <person name="Ohtoshi R."/>
            <person name="Malay A.D."/>
            <person name="Moran D.A.P."/>
            <person name="Tomita M."/>
            <person name="Numata K."/>
            <person name="Arakawa K."/>
        </authorList>
    </citation>
    <scope>NUCLEOTIDE SEQUENCE</scope>
</reference>
<dbReference type="OrthoDB" id="10429732at2759"/>
<evidence type="ECO:0000313" key="2">
    <source>
        <dbReference type="Proteomes" id="UP000886998"/>
    </source>
</evidence>
<proteinExistence type="predicted"/>
<dbReference type="AlphaFoldDB" id="A0A8X6J434"/>